<gene>
    <name evidence="7" type="ORF">E2L00_06855</name>
</gene>
<feature type="domain" description="NlpC/P60" evidence="6">
    <location>
        <begin position="23"/>
        <end position="113"/>
    </location>
</feature>
<accession>A0ABX0VJM1</accession>
<evidence type="ECO:0000313" key="8">
    <source>
        <dbReference type="Proteomes" id="UP000697927"/>
    </source>
</evidence>
<keyword evidence="3" id="KW-0378">Hydrolase</keyword>
<organism evidence="7 8">
    <name type="scientific">Cedecea colo</name>
    <dbReference type="NCBI Taxonomy" id="2552946"/>
    <lineage>
        <taxon>Bacteria</taxon>
        <taxon>Pseudomonadati</taxon>
        <taxon>Pseudomonadota</taxon>
        <taxon>Gammaproteobacteria</taxon>
        <taxon>Enterobacterales</taxon>
        <taxon>Enterobacteriaceae</taxon>
        <taxon>Cedecea</taxon>
    </lineage>
</organism>
<keyword evidence="8" id="KW-1185">Reference proteome</keyword>
<keyword evidence="2" id="KW-0645">Protease</keyword>
<keyword evidence="4" id="KW-0788">Thiol protease</keyword>
<protein>
    <submittedName>
        <fullName evidence="7">Peptidoglycan endopeptidase</fullName>
    </submittedName>
</protein>
<evidence type="ECO:0000256" key="4">
    <source>
        <dbReference type="ARBA" id="ARBA00022807"/>
    </source>
</evidence>
<dbReference type="Pfam" id="PF00877">
    <property type="entry name" value="NLPC_P60"/>
    <property type="match status" value="1"/>
</dbReference>
<dbReference type="SUPFAM" id="SSF54001">
    <property type="entry name" value="Cysteine proteinases"/>
    <property type="match status" value="1"/>
</dbReference>
<dbReference type="EMBL" id="SOYS01000002">
    <property type="protein sequence ID" value="NIY47259.1"/>
    <property type="molecule type" value="Genomic_DNA"/>
</dbReference>
<dbReference type="Gene3D" id="3.90.1720.10">
    <property type="entry name" value="endopeptidase domain like (from Nostoc punctiforme)"/>
    <property type="match status" value="1"/>
</dbReference>
<dbReference type="InterPro" id="IPR038765">
    <property type="entry name" value="Papain-like_cys_pep_sf"/>
</dbReference>
<dbReference type="Proteomes" id="UP000697927">
    <property type="component" value="Unassembled WGS sequence"/>
</dbReference>
<proteinExistence type="inferred from homology"/>
<evidence type="ECO:0000256" key="2">
    <source>
        <dbReference type="ARBA" id="ARBA00022670"/>
    </source>
</evidence>
<name>A0ABX0VJM1_9ENTR</name>
<feature type="region of interest" description="Disordered" evidence="5">
    <location>
        <begin position="137"/>
        <end position="156"/>
    </location>
</feature>
<evidence type="ECO:0000256" key="3">
    <source>
        <dbReference type="ARBA" id="ARBA00022801"/>
    </source>
</evidence>
<evidence type="ECO:0000256" key="1">
    <source>
        <dbReference type="ARBA" id="ARBA00007074"/>
    </source>
</evidence>
<sequence>MLKSEFIERVTGLPWCNRACSFDGVDCWGLIVLYYRHVPGIELHNVPGYEADNDFVTCFFNEIVYWRKAEAFSDGDMFVAYYGNNPVHVGLVIDGKALHSRGENGHVRADHIRTIQKLYTKVEFYSYAAHRDSACSRPAERPRSCSSGDDIQRMAC</sequence>
<dbReference type="InterPro" id="IPR000064">
    <property type="entry name" value="NLP_P60_dom"/>
</dbReference>
<dbReference type="RefSeq" id="WP_167608815.1">
    <property type="nucleotide sequence ID" value="NZ_SOYS01000002.1"/>
</dbReference>
<evidence type="ECO:0000313" key="7">
    <source>
        <dbReference type="EMBL" id="NIY47259.1"/>
    </source>
</evidence>
<reference evidence="7 8" key="1">
    <citation type="journal article" date="2020" name="Microorganisms">
        <title>Polyphasic Characterisation of Cedecea colo sp. nov., a New Enteric Bacterium Isolated from the Koala Hindgut.</title>
        <authorList>
            <person name="Boath J.M."/>
            <person name="Dakhal S."/>
            <person name="Van T.T.H."/>
            <person name="Moore R.J."/>
            <person name="Dekiwadia C."/>
            <person name="Macreadie I.G."/>
        </authorList>
    </citation>
    <scope>NUCLEOTIDE SEQUENCE [LARGE SCALE GENOMIC DNA]</scope>
    <source>
        <strain evidence="7 8">ZA</strain>
    </source>
</reference>
<comment type="similarity">
    <text evidence="1">Belongs to the peptidase C40 family.</text>
</comment>
<evidence type="ECO:0000256" key="5">
    <source>
        <dbReference type="SAM" id="MobiDB-lite"/>
    </source>
</evidence>
<comment type="caution">
    <text evidence="7">The sequence shown here is derived from an EMBL/GenBank/DDBJ whole genome shotgun (WGS) entry which is preliminary data.</text>
</comment>
<evidence type="ECO:0000259" key="6">
    <source>
        <dbReference type="Pfam" id="PF00877"/>
    </source>
</evidence>